<protein>
    <recommendedName>
        <fullName evidence="3">Cytochrome P460 domain-containing protein</fullName>
    </recommendedName>
</protein>
<dbReference type="AlphaFoldDB" id="A0AAN2BIT8"/>
<name>A0AAN2BIT8_9GAMM</name>
<dbReference type="KEGG" id="marq:MARGE09_P0457"/>
<evidence type="ECO:0000256" key="2">
    <source>
        <dbReference type="SAM" id="SignalP"/>
    </source>
</evidence>
<feature type="signal peptide" evidence="2">
    <location>
        <begin position="1"/>
        <end position="27"/>
    </location>
</feature>
<dbReference type="CDD" id="cd20716">
    <property type="entry name" value="cyt_P460_fam"/>
    <property type="match status" value="3"/>
</dbReference>
<keyword evidence="5" id="KW-1185">Reference proteome</keyword>
<reference evidence="4 5" key="1">
    <citation type="journal article" date="2022" name="IScience">
        <title>An ultrasensitive nanofiber-based assay for enzymatic hydrolysis and deep-sea microbial degradation of cellulose.</title>
        <authorList>
            <person name="Tsudome M."/>
            <person name="Tachioka M."/>
            <person name="Miyazaki M."/>
            <person name="Uchimura K."/>
            <person name="Tsuda M."/>
            <person name="Takaki Y."/>
            <person name="Deguchi S."/>
        </authorList>
    </citation>
    <scope>NUCLEOTIDE SEQUENCE [LARGE SCALE GENOMIC DNA]</scope>
    <source>
        <strain evidence="4 5">GE09</strain>
    </source>
</reference>
<feature type="region of interest" description="Disordered" evidence="1">
    <location>
        <begin position="46"/>
        <end position="78"/>
    </location>
</feature>
<evidence type="ECO:0000313" key="4">
    <source>
        <dbReference type="EMBL" id="BCD96258.1"/>
    </source>
</evidence>
<dbReference type="InterPro" id="IPR038142">
    <property type="entry name" value="Cytochrome_P460_sp"/>
</dbReference>
<evidence type="ECO:0000256" key="1">
    <source>
        <dbReference type="SAM" id="MobiDB-lite"/>
    </source>
</evidence>
<feature type="domain" description="Cytochrome P460" evidence="3">
    <location>
        <begin position="244"/>
        <end position="374"/>
    </location>
</feature>
<keyword evidence="2" id="KW-0732">Signal</keyword>
<feature type="domain" description="Cytochrome P460" evidence="3">
    <location>
        <begin position="123"/>
        <end position="231"/>
    </location>
</feature>
<dbReference type="InterPro" id="IPR032033">
    <property type="entry name" value="Cytochrome_P460"/>
</dbReference>
<feature type="domain" description="Cytochrome P460" evidence="3">
    <location>
        <begin position="417"/>
        <end position="522"/>
    </location>
</feature>
<proteinExistence type="predicted"/>
<dbReference type="SUPFAM" id="SSF48695">
    <property type="entry name" value="Multiheme cytochromes"/>
    <property type="match status" value="1"/>
</dbReference>
<sequence>MKHFAIKGKAPLAKLASVALLASTIVACDGKPITVSVGDSSSMAMSSSSALHQNSSSMMPSSSSEAHSMMSHGHSSSTPAPHEFKAVISDFIGYSDWHETDYSIGATHPYLGGAHLGEASNSDDYMRKTFMNATAYQSKGDSEFAIGSIIVKETFTFAHSEHGLIKTLAPTGGLLAMVKRGGSAYDYAEGWEWFILDNDLKSVLAQGQSPADKNCVSCHELAGNGGNDFVFARSEYEIDTHIFKDYKNWELIDYNTTPQNLDGWAHIDNADLRRTFQKQRLAYPDKHGNMHYPTGTTLIKEITKDGKVEQLVAMVKRGGKFNPEGAHWEYFILDPHDASKVVVNDAGESMRGALTDCNACHSAATGEKGIDHVFKHSDAVFNSHAEKTEYIASNATFSNYKNWHLADYVLGNHNPFIGEAHGNAQPDYVRAVFQNEKAHKMLHDAYYPIGSVIIKETFSTTKGIKKLADAGGVLAMVKRGGNFNPDHNGWEWLELTHEGKISKRSAELKNGACNVCHAKATGSAGIDYSFTKPSEVTTTIHDLKHFKTWPLIGDEKGTGSVHGGHNRKTYKKQGHASPYIFKEGQYPVGTTFVKQVFDSTGNTTRIVAMVKRGGDYDPANNNWEWFILNNDASSITSQGPSLSPTCTSCHAKAAANRGMDYVYPHANDPVPAPH</sequence>
<dbReference type="PROSITE" id="PS51257">
    <property type="entry name" value="PROKAR_LIPOPROTEIN"/>
    <property type="match status" value="1"/>
</dbReference>
<dbReference type="Gene3D" id="3.50.70.20">
    <property type="entry name" value="Cytochrome P460"/>
    <property type="match status" value="4"/>
</dbReference>
<evidence type="ECO:0000259" key="3">
    <source>
        <dbReference type="Pfam" id="PF16694"/>
    </source>
</evidence>
<feature type="domain" description="Cytochrome P460" evidence="3">
    <location>
        <begin position="546"/>
        <end position="663"/>
    </location>
</feature>
<dbReference type="EMBL" id="AP023086">
    <property type="protein sequence ID" value="BCD96258.1"/>
    <property type="molecule type" value="Genomic_DNA"/>
</dbReference>
<accession>A0AAN2BIT8</accession>
<evidence type="ECO:0000313" key="5">
    <source>
        <dbReference type="Proteomes" id="UP001320119"/>
    </source>
</evidence>
<feature type="compositionally biased region" description="Low complexity" evidence="1">
    <location>
        <begin position="46"/>
        <end position="77"/>
    </location>
</feature>
<dbReference type="InterPro" id="IPR036280">
    <property type="entry name" value="Multihaem_cyt_sf"/>
</dbReference>
<dbReference type="Proteomes" id="UP001320119">
    <property type="component" value="Chromosome"/>
</dbReference>
<dbReference type="Pfam" id="PF16694">
    <property type="entry name" value="Cytochrome_P460"/>
    <property type="match status" value="4"/>
</dbReference>
<dbReference type="RefSeq" id="WP_236985761.1">
    <property type="nucleotide sequence ID" value="NZ_AP023086.1"/>
</dbReference>
<organism evidence="4 5">
    <name type="scientific">Marinagarivorans cellulosilyticus</name>
    <dbReference type="NCBI Taxonomy" id="2721545"/>
    <lineage>
        <taxon>Bacteria</taxon>
        <taxon>Pseudomonadati</taxon>
        <taxon>Pseudomonadota</taxon>
        <taxon>Gammaproteobacteria</taxon>
        <taxon>Cellvibrionales</taxon>
        <taxon>Cellvibrionaceae</taxon>
        <taxon>Marinagarivorans</taxon>
    </lineage>
</organism>
<gene>
    <name evidence="4" type="ORF">MARGE09_P0457</name>
</gene>
<feature type="chain" id="PRO_5043013941" description="Cytochrome P460 domain-containing protein" evidence="2">
    <location>
        <begin position="28"/>
        <end position="674"/>
    </location>
</feature>